<gene>
    <name evidence="1" type="ORF">Bca52824_021102</name>
</gene>
<reference evidence="1 2" key="1">
    <citation type="submission" date="2020-02" db="EMBL/GenBank/DDBJ databases">
        <authorList>
            <person name="Ma Q."/>
            <person name="Huang Y."/>
            <person name="Song X."/>
            <person name="Pei D."/>
        </authorList>
    </citation>
    <scope>NUCLEOTIDE SEQUENCE [LARGE SCALE GENOMIC DNA]</scope>
    <source>
        <strain evidence="1">Sxm20200214</strain>
        <tissue evidence="1">Leaf</tissue>
    </source>
</reference>
<evidence type="ECO:0000313" key="2">
    <source>
        <dbReference type="Proteomes" id="UP000886595"/>
    </source>
</evidence>
<proteinExistence type="predicted"/>
<comment type="caution">
    <text evidence="1">The sequence shown here is derived from an EMBL/GenBank/DDBJ whole genome shotgun (WGS) entry which is preliminary data.</text>
</comment>
<dbReference type="Proteomes" id="UP000886595">
    <property type="component" value="Unassembled WGS sequence"/>
</dbReference>
<protein>
    <submittedName>
        <fullName evidence="1">Uncharacterized protein</fullName>
    </submittedName>
</protein>
<name>A0A8X8B092_BRACI</name>
<dbReference type="AlphaFoldDB" id="A0A8X8B092"/>
<organism evidence="1 2">
    <name type="scientific">Brassica carinata</name>
    <name type="common">Ethiopian mustard</name>
    <name type="synonym">Abyssinian cabbage</name>
    <dbReference type="NCBI Taxonomy" id="52824"/>
    <lineage>
        <taxon>Eukaryota</taxon>
        <taxon>Viridiplantae</taxon>
        <taxon>Streptophyta</taxon>
        <taxon>Embryophyta</taxon>
        <taxon>Tracheophyta</taxon>
        <taxon>Spermatophyta</taxon>
        <taxon>Magnoliopsida</taxon>
        <taxon>eudicotyledons</taxon>
        <taxon>Gunneridae</taxon>
        <taxon>Pentapetalae</taxon>
        <taxon>rosids</taxon>
        <taxon>malvids</taxon>
        <taxon>Brassicales</taxon>
        <taxon>Brassicaceae</taxon>
        <taxon>Brassiceae</taxon>
        <taxon>Brassica</taxon>
    </lineage>
</organism>
<accession>A0A8X8B092</accession>
<evidence type="ECO:0000313" key="1">
    <source>
        <dbReference type="EMBL" id="KAG2317980.1"/>
    </source>
</evidence>
<sequence length="168" mass="19204">MILGKTRGLVRVQRVRPSFSLGFRYRGAVSDSGSRRRRWRSPPASPLLYLYHASRSFLLFLCTGSVNFAGGIVFHRFCSLHRGFPKFPLKSHFFNHYFEAAPGCCPSPAFTPPSTASSSHLIRSRSLDDIWMWDSTFVPSFRLGASMYARYKLFSLQIHHFHPVKTLS</sequence>
<keyword evidence="2" id="KW-1185">Reference proteome</keyword>
<dbReference type="EMBL" id="JAAMPC010000004">
    <property type="protein sequence ID" value="KAG2317980.1"/>
    <property type="molecule type" value="Genomic_DNA"/>
</dbReference>